<keyword evidence="3" id="KW-1185">Reference proteome</keyword>
<dbReference type="PANTHER" id="PTHR23076:SF97">
    <property type="entry name" value="ATP-DEPENDENT ZINC METALLOPROTEASE YME1L1"/>
    <property type="match status" value="1"/>
</dbReference>
<protein>
    <submittedName>
        <fullName evidence="2">AAA family ATPase</fullName>
    </submittedName>
</protein>
<dbReference type="Gene3D" id="3.40.50.300">
    <property type="entry name" value="P-loop containing nucleotide triphosphate hydrolases"/>
    <property type="match status" value="1"/>
</dbReference>
<organism evidence="2 3">
    <name type="scientific">Loktanella gaetbuli</name>
    <dbReference type="NCBI Taxonomy" id="2881335"/>
    <lineage>
        <taxon>Bacteria</taxon>
        <taxon>Pseudomonadati</taxon>
        <taxon>Pseudomonadota</taxon>
        <taxon>Alphaproteobacteria</taxon>
        <taxon>Rhodobacterales</taxon>
        <taxon>Roseobacteraceae</taxon>
        <taxon>Loktanella</taxon>
    </lineage>
</organism>
<dbReference type="SUPFAM" id="SSF52540">
    <property type="entry name" value="P-loop containing nucleoside triphosphate hydrolases"/>
    <property type="match status" value="1"/>
</dbReference>
<gene>
    <name evidence="2" type="ORF">LGQ03_05925</name>
</gene>
<dbReference type="Pfam" id="PF00004">
    <property type="entry name" value="AAA"/>
    <property type="match status" value="1"/>
</dbReference>
<name>A0ABS8BT21_9RHOB</name>
<feature type="domain" description="AAA+ ATPase" evidence="1">
    <location>
        <begin position="390"/>
        <end position="533"/>
    </location>
</feature>
<dbReference type="PANTHER" id="PTHR23076">
    <property type="entry name" value="METALLOPROTEASE M41 FTSH"/>
    <property type="match status" value="1"/>
</dbReference>
<reference evidence="2" key="1">
    <citation type="submission" date="2021-10" db="EMBL/GenBank/DDBJ databases">
        <title>Loktanella gaetbuli sp. nov., isolated from a tidal flat.</title>
        <authorList>
            <person name="Park S."/>
            <person name="Yoon J.-H."/>
        </authorList>
    </citation>
    <scope>NUCLEOTIDE SEQUENCE</scope>
    <source>
        <strain evidence="2">TSTF-M6</strain>
    </source>
</reference>
<evidence type="ECO:0000259" key="1">
    <source>
        <dbReference type="SMART" id="SM00382"/>
    </source>
</evidence>
<dbReference type="InterPro" id="IPR003593">
    <property type="entry name" value="AAA+_ATPase"/>
</dbReference>
<dbReference type="Gene3D" id="1.20.58.760">
    <property type="entry name" value="Peptidase M41"/>
    <property type="match status" value="1"/>
</dbReference>
<dbReference type="InterPro" id="IPR037219">
    <property type="entry name" value="Peptidase_M41-like"/>
</dbReference>
<proteinExistence type="predicted"/>
<evidence type="ECO:0000313" key="2">
    <source>
        <dbReference type="EMBL" id="MCB5198772.1"/>
    </source>
</evidence>
<dbReference type="Gene3D" id="1.10.8.60">
    <property type="match status" value="1"/>
</dbReference>
<dbReference type="Pfam" id="PF01434">
    <property type="entry name" value="Peptidase_M41"/>
    <property type="match status" value="1"/>
</dbReference>
<dbReference type="InterPro" id="IPR027417">
    <property type="entry name" value="P-loop_NTPase"/>
</dbReference>
<comment type="caution">
    <text evidence="2">The sequence shown here is derived from an EMBL/GenBank/DDBJ whole genome shotgun (WGS) entry which is preliminary data.</text>
</comment>
<sequence length="788" mass="82521">MTTVLATATSRPAAPSWQRLADTVLFALYPNLPRPPGTGLSALLAQMRQPNADDELHDVDALLAQQRADPASRGAVPLPTASTLRTWDRHDDGSDLRAWAADDGFELALDAEPEPVTFGTPAAERVEDAVIAAALADGDDPWAMDAHRQSYRPPVTLSPAKALMTARLARAVTAAGGTNAIGAPGAATILLCASREEAMAAAKIILNGVRAFTALGTANGPRASLPIEVVGPDAAAAAQPERLALEVAKLLDQPVPVVVILTEAHQRIGALTHLPVVRIAPPGRDILLWSLRWTHSATGRIAEAAVRAALPSDTALAALDPGVLALALRAEGPLRVARELARLAAVSAPAAPAGPTLRDLPGLGAAGAQLERQAADLVAYREGRLAWSDVPSGILLHGAPGTGKTHVAKAFAATIDAPFFPTSLGKLQAKGHLGDLLAAWEKVFDQARAAVRAHGAAIVFIDEIDAVGERRNTGGRNENYDNKVISEILNTLGGVESLEGVLVIGAANHPDFIDPAILRSGRLGLHVEMRAPAGRDLVAVFRKHLRGDLWDVDLDRLAQSATGATMADVMGIVQIARQTARAANRPVTLIDLFDALAYRNAVPSEDLRRRIAIHEAGHAVAAHVNGAATPQRIAMDGLASRIALRHRPDARTADDLHREVVVHLAGRAAEEVLLGQPSGGGGGGEQCDLAQATRLLIAGALNYGHGGGLVWSSAAADPATLFARHAGLHDTVSQGLDRAYSDALALLRDNVEALSAVAHHAFVDGVVEDETLRDLLLYCRATPEVPLP</sequence>
<dbReference type="InterPro" id="IPR003959">
    <property type="entry name" value="ATPase_AAA_core"/>
</dbReference>
<evidence type="ECO:0000313" key="3">
    <source>
        <dbReference type="Proteomes" id="UP001138961"/>
    </source>
</evidence>
<dbReference type="SMART" id="SM00382">
    <property type="entry name" value="AAA"/>
    <property type="match status" value="1"/>
</dbReference>
<dbReference type="CDD" id="cd19481">
    <property type="entry name" value="RecA-like_protease"/>
    <property type="match status" value="1"/>
</dbReference>
<accession>A0ABS8BT21</accession>
<dbReference type="RefSeq" id="WP_226747648.1">
    <property type="nucleotide sequence ID" value="NZ_JAJATZ010000002.1"/>
</dbReference>
<dbReference type="SUPFAM" id="SSF140990">
    <property type="entry name" value="FtsH protease domain-like"/>
    <property type="match status" value="1"/>
</dbReference>
<dbReference type="InterPro" id="IPR000642">
    <property type="entry name" value="Peptidase_M41"/>
</dbReference>
<dbReference type="EMBL" id="JAJATZ010000002">
    <property type="protein sequence ID" value="MCB5198772.1"/>
    <property type="molecule type" value="Genomic_DNA"/>
</dbReference>
<dbReference type="Proteomes" id="UP001138961">
    <property type="component" value="Unassembled WGS sequence"/>
</dbReference>